<dbReference type="InterPro" id="IPR036236">
    <property type="entry name" value="Znf_C2H2_sf"/>
</dbReference>
<dbReference type="Pfam" id="PF00096">
    <property type="entry name" value="zf-C2H2"/>
    <property type="match status" value="1"/>
</dbReference>
<dbReference type="Gene3D" id="3.30.160.60">
    <property type="entry name" value="Classic Zinc Finger"/>
    <property type="match status" value="1"/>
</dbReference>
<reference evidence="4" key="1">
    <citation type="submission" date="2023-10" db="EMBL/GenBank/DDBJ databases">
        <title>Genome assembly of Pristionchus species.</title>
        <authorList>
            <person name="Yoshida K."/>
            <person name="Sommer R.J."/>
        </authorList>
    </citation>
    <scope>NUCLEOTIDE SEQUENCE</scope>
    <source>
        <strain evidence="4">RS5133</strain>
    </source>
</reference>
<dbReference type="InterPro" id="IPR040436">
    <property type="entry name" value="Disconnected-like"/>
</dbReference>
<name>A0AAV5UX17_9BILA</name>
<feature type="region of interest" description="Disordered" evidence="2">
    <location>
        <begin position="1"/>
        <end position="30"/>
    </location>
</feature>
<evidence type="ECO:0000256" key="2">
    <source>
        <dbReference type="SAM" id="MobiDB-lite"/>
    </source>
</evidence>
<evidence type="ECO:0000259" key="3">
    <source>
        <dbReference type="PROSITE" id="PS50157"/>
    </source>
</evidence>
<keyword evidence="1" id="KW-0479">Metal-binding</keyword>
<feature type="domain" description="C2H2-type" evidence="3">
    <location>
        <begin position="81"/>
        <end position="115"/>
    </location>
</feature>
<dbReference type="PANTHER" id="PTHR15021">
    <property type="entry name" value="DISCONNECTED-RELATED"/>
    <property type="match status" value="1"/>
</dbReference>
<evidence type="ECO:0000313" key="5">
    <source>
        <dbReference type="Proteomes" id="UP001432322"/>
    </source>
</evidence>
<feature type="domain" description="C2H2-type" evidence="3">
    <location>
        <begin position="53"/>
        <end position="81"/>
    </location>
</feature>
<evidence type="ECO:0000313" key="4">
    <source>
        <dbReference type="EMBL" id="GMT11576.1"/>
    </source>
</evidence>
<keyword evidence="1" id="KW-0862">Zinc</keyword>
<protein>
    <recommendedName>
        <fullName evidence="3">C2H2-type domain-containing protein</fullName>
    </recommendedName>
</protein>
<dbReference type="PROSITE" id="PS00028">
    <property type="entry name" value="ZINC_FINGER_C2H2_1"/>
    <property type="match status" value="1"/>
</dbReference>
<dbReference type="PANTHER" id="PTHR15021:SF0">
    <property type="entry name" value="DISCO-RELATED, ISOFORM A-RELATED"/>
    <property type="match status" value="1"/>
</dbReference>
<feature type="non-terminal residue" evidence="4">
    <location>
        <position position="1"/>
    </location>
</feature>
<keyword evidence="5" id="KW-1185">Reference proteome</keyword>
<comment type="caution">
    <text evidence="4">The sequence shown here is derived from an EMBL/GenBank/DDBJ whole genome shotgun (WGS) entry which is preliminary data.</text>
</comment>
<dbReference type="Proteomes" id="UP001432322">
    <property type="component" value="Unassembled WGS sequence"/>
</dbReference>
<dbReference type="AlphaFoldDB" id="A0AAV5UX17"/>
<proteinExistence type="predicted"/>
<dbReference type="GO" id="GO:0005634">
    <property type="term" value="C:nucleus"/>
    <property type="evidence" value="ECO:0007669"/>
    <property type="project" value="TreeGrafter"/>
</dbReference>
<dbReference type="GO" id="GO:0008270">
    <property type="term" value="F:zinc ion binding"/>
    <property type="evidence" value="ECO:0007669"/>
    <property type="project" value="UniProtKB-KW"/>
</dbReference>
<dbReference type="GO" id="GO:0006355">
    <property type="term" value="P:regulation of DNA-templated transcription"/>
    <property type="evidence" value="ECO:0007669"/>
    <property type="project" value="TreeGrafter"/>
</dbReference>
<evidence type="ECO:0000256" key="1">
    <source>
        <dbReference type="PROSITE-ProRule" id="PRU00042"/>
    </source>
</evidence>
<dbReference type="SMART" id="SM00355">
    <property type="entry name" value="ZnF_C2H2"/>
    <property type="match status" value="2"/>
</dbReference>
<dbReference type="SUPFAM" id="SSF57667">
    <property type="entry name" value="beta-beta-alpha zinc fingers"/>
    <property type="match status" value="1"/>
</dbReference>
<organism evidence="4 5">
    <name type="scientific">Pristionchus fissidentatus</name>
    <dbReference type="NCBI Taxonomy" id="1538716"/>
    <lineage>
        <taxon>Eukaryota</taxon>
        <taxon>Metazoa</taxon>
        <taxon>Ecdysozoa</taxon>
        <taxon>Nematoda</taxon>
        <taxon>Chromadorea</taxon>
        <taxon>Rhabditida</taxon>
        <taxon>Rhabditina</taxon>
        <taxon>Diplogasteromorpha</taxon>
        <taxon>Diplogasteroidea</taxon>
        <taxon>Neodiplogasteridae</taxon>
        <taxon>Pristionchus</taxon>
    </lineage>
</organism>
<dbReference type="PROSITE" id="PS50157">
    <property type="entry name" value="ZINC_FINGER_C2H2_2"/>
    <property type="match status" value="2"/>
</dbReference>
<keyword evidence="1" id="KW-0863">Zinc-finger</keyword>
<accession>A0AAV5UX17</accession>
<feature type="compositionally biased region" description="Low complexity" evidence="2">
    <location>
        <begin position="1"/>
        <end position="17"/>
    </location>
</feature>
<dbReference type="EMBL" id="BTSY01000001">
    <property type="protein sequence ID" value="GMT11576.1"/>
    <property type="molecule type" value="Genomic_DNA"/>
</dbReference>
<dbReference type="InterPro" id="IPR013087">
    <property type="entry name" value="Znf_C2H2_type"/>
</dbReference>
<gene>
    <name evidence="4" type="ORF">PFISCL1PPCAC_2873</name>
</gene>
<sequence length="230" mass="24722">SQTDCTTPSTVSLSSPTRIGLPLSPSESMMDGRRHSIGNLSAKSLAALSKKRVTCDMCGKSYCDKGALKIHTSAVHLKEMQMCTVPGCSKEFTSRRSRNRHSKNKNMKLHTNDPAKLAAISAVQEQTRILSGAMLGQPALPVKESRKRKSVESALDLSMHNEVLTQQTALLPTVPNPNMQLLLLQQMMHFFQSQLLAQQQAVVMAAAAAAAASSAPSTAPTQTAPTLRPS</sequence>